<dbReference type="InterPro" id="IPR024607">
    <property type="entry name" value="Sulfatase_CS"/>
</dbReference>
<dbReference type="OrthoDB" id="975025at2"/>
<dbReference type="Pfam" id="PF00884">
    <property type="entry name" value="Sulfatase"/>
    <property type="match status" value="1"/>
</dbReference>
<sequence>MNKFLITLVLSTLFISCQKDKNSRKKKPNILLIMVDDQGYADFTPFGKSSANVSTPNITRLGKEGTVFSQAYVTAPVCSPSRAGILTGKNQFRWDKPASWGPGLPDNVKTIAEYLKEAGYNTAKIGKNDLGRKFHRNDVREYPLNHGFDEFLGFSAHAHDYWLNSQEIKDITPDPYGTSALLGPLMHNKGEKSYKEGYLTDIFSNEAISYLKDVDKEKPFFLMLSYSAVHHLIHEVPKKYLDKYGVKEIPNYHPDSLVGFRKRKAGTYAAYYDKYSRVGDLKSDQLRKYYLANLNCLDDNIGRVLDALSEENLQEDTIIVFVSDNGGSPLTGANNAPLTGGKYSLWEGGIRVPLALVWKGKVEPNTIQKEYVSATDIFPTLAAAANIKLTDVNLDGKNLLSKPNNSRALVWKWQKNWAIRKGDWKLTNAKENHWKSEPTAYYIAPIVNNKELKLFNISKDAGERVNLADKHPEIVKELEAEYTNWYKNNYGKY</sequence>
<dbReference type="InterPro" id="IPR050738">
    <property type="entry name" value="Sulfatase"/>
</dbReference>
<evidence type="ECO:0000256" key="3">
    <source>
        <dbReference type="ARBA" id="ARBA00022801"/>
    </source>
</evidence>
<evidence type="ECO:0000256" key="1">
    <source>
        <dbReference type="ARBA" id="ARBA00008779"/>
    </source>
</evidence>
<keyword evidence="2" id="KW-0479">Metal-binding</keyword>
<dbReference type="InterPro" id="IPR017850">
    <property type="entry name" value="Alkaline_phosphatase_core_sf"/>
</dbReference>
<dbReference type="GO" id="GO:0046872">
    <property type="term" value="F:metal ion binding"/>
    <property type="evidence" value="ECO:0007669"/>
    <property type="project" value="UniProtKB-KW"/>
</dbReference>
<comment type="similarity">
    <text evidence="1">Belongs to the sulfatase family.</text>
</comment>
<keyword evidence="7" id="KW-1185">Reference proteome</keyword>
<evidence type="ECO:0000256" key="4">
    <source>
        <dbReference type="ARBA" id="ARBA00022837"/>
    </source>
</evidence>
<dbReference type="GO" id="GO:0004065">
    <property type="term" value="F:arylsulfatase activity"/>
    <property type="evidence" value="ECO:0007669"/>
    <property type="project" value="TreeGrafter"/>
</dbReference>
<accession>A0A2S7WSG0</accession>
<dbReference type="PROSITE" id="PS51257">
    <property type="entry name" value="PROKAR_LIPOPROTEIN"/>
    <property type="match status" value="1"/>
</dbReference>
<evidence type="ECO:0000313" key="7">
    <source>
        <dbReference type="Proteomes" id="UP000238882"/>
    </source>
</evidence>
<keyword evidence="4" id="KW-0106">Calcium</keyword>
<gene>
    <name evidence="6" type="ORF">BTO18_15705</name>
</gene>
<dbReference type="AlphaFoldDB" id="A0A2S7WSG0"/>
<comment type="caution">
    <text evidence="6">The sequence shown here is derived from an EMBL/GenBank/DDBJ whole genome shotgun (WGS) entry which is preliminary data.</text>
</comment>
<evidence type="ECO:0000313" key="6">
    <source>
        <dbReference type="EMBL" id="PQJ80530.1"/>
    </source>
</evidence>
<dbReference type="SUPFAM" id="SSF53649">
    <property type="entry name" value="Alkaline phosphatase-like"/>
    <property type="match status" value="1"/>
</dbReference>
<dbReference type="PANTHER" id="PTHR42693">
    <property type="entry name" value="ARYLSULFATASE FAMILY MEMBER"/>
    <property type="match status" value="1"/>
</dbReference>
<evidence type="ECO:0000259" key="5">
    <source>
        <dbReference type="Pfam" id="PF00884"/>
    </source>
</evidence>
<organism evidence="6 7">
    <name type="scientific">Polaribacter porphyrae</name>
    <dbReference type="NCBI Taxonomy" id="1137780"/>
    <lineage>
        <taxon>Bacteria</taxon>
        <taxon>Pseudomonadati</taxon>
        <taxon>Bacteroidota</taxon>
        <taxon>Flavobacteriia</taxon>
        <taxon>Flavobacteriales</taxon>
        <taxon>Flavobacteriaceae</taxon>
    </lineage>
</organism>
<reference evidence="6 7" key="1">
    <citation type="submission" date="2016-12" db="EMBL/GenBank/DDBJ databases">
        <title>Trade-off between light-utilization and light-protection in marine flavobacteria.</title>
        <authorList>
            <person name="Kumagai Y."/>
            <person name="Yoshizawa S."/>
            <person name="Kogure K."/>
            <person name="Iwasaki W."/>
        </authorList>
    </citation>
    <scope>NUCLEOTIDE SEQUENCE [LARGE SCALE GENOMIC DNA]</scope>
    <source>
        <strain evidence="6 7">NBRC 108759</strain>
    </source>
</reference>
<dbReference type="EMBL" id="MSCN01000001">
    <property type="protein sequence ID" value="PQJ80530.1"/>
    <property type="molecule type" value="Genomic_DNA"/>
</dbReference>
<name>A0A2S7WSG0_9FLAO</name>
<dbReference type="PROSITE" id="PS00523">
    <property type="entry name" value="SULFATASE_1"/>
    <property type="match status" value="1"/>
</dbReference>
<dbReference type="Gene3D" id="3.40.720.10">
    <property type="entry name" value="Alkaline Phosphatase, subunit A"/>
    <property type="match status" value="1"/>
</dbReference>
<keyword evidence="3" id="KW-0378">Hydrolase</keyword>
<feature type="domain" description="Sulfatase N-terminal" evidence="5">
    <location>
        <begin position="28"/>
        <end position="387"/>
    </location>
</feature>
<proteinExistence type="inferred from homology"/>
<dbReference type="PANTHER" id="PTHR42693:SF33">
    <property type="entry name" value="ARYLSULFATASE"/>
    <property type="match status" value="1"/>
</dbReference>
<protein>
    <recommendedName>
        <fullName evidence="5">Sulfatase N-terminal domain-containing protein</fullName>
    </recommendedName>
</protein>
<dbReference type="Proteomes" id="UP000238882">
    <property type="component" value="Unassembled WGS sequence"/>
</dbReference>
<dbReference type="RefSeq" id="WP_105017132.1">
    <property type="nucleotide sequence ID" value="NZ_MSCN01000001.1"/>
</dbReference>
<evidence type="ECO:0000256" key="2">
    <source>
        <dbReference type="ARBA" id="ARBA00022723"/>
    </source>
</evidence>
<dbReference type="Gene3D" id="3.30.1120.10">
    <property type="match status" value="1"/>
</dbReference>
<dbReference type="InterPro" id="IPR000917">
    <property type="entry name" value="Sulfatase_N"/>
</dbReference>